<organism evidence="1 2">
    <name type="scientific">Clostridium intestinale</name>
    <dbReference type="NCBI Taxonomy" id="36845"/>
    <lineage>
        <taxon>Bacteria</taxon>
        <taxon>Bacillati</taxon>
        <taxon>Bacillota</taxon>
        <taxon>Clostridia</taxon>
        <taxon>Eubacteriales</taxon>
        <taxon>Clostridiaceae</taxon>
        <taxon>Clostridium</taxon>
    </lineage>
</organism>
<dbReference type="InterPro" id="IPR036890">
    <property type="entry name" value="HATPase_C_sf"/>
</dbReference>
<dbReference type="SUPFAM" id="SSF55874">
    <property type="entry name" value="ATPase domain of HSP90 chaperone/DNA topoisomerase II/histidine kinase"/>
    <property type="match status" value="1"/>
</dbReference>
<evidence type="ECO:0000313" key="2">
    <source>
        <dbReference type="Proteomes" id="UP000512286"/>
    </source>
</evidence>
<dbReference type="RefSeq" id="WP_181603315.1">
    <property type="nucleotide sequence ID" value="NZ_CP059378.1"/>
</dbReference>
<sequence length="480" mass="55065">MRDIELPPFAPLLMESTRAIGYNLETAIADILDNSISAEANKIAIRYSPYDEPYLAILDNGVGMDEGELTNAMRYGSYDSTKERTEKDLGRFGLGLKTASLSQCRRLTVVSKKNKVLNSCSWDLDHINKTGKWSLLILDNNEISQLPMVDELSLSSNGTLVIWQTIDKISIDSKSLSDVMIDRMEDVRKHLSLVFHRYLEGEKGIKKISITINGNKLSSIDPFLSEKSNQLFREEEIKIGEHKIVVTPFLLPHINNMTTSEIELLGGKDGLRKNQGFYIYRNKRLLIWGDWFRLTRKDDLSKLARVKVDIPNTLDSEWTLDVKKSTATPPYVIRKNLSAITDKICNSSKNTWNFRGKKETSNDIVHIWTRCVSREGIYYEINKEHPLIQQIIETSNSSKTFLELIKMLGRYLPMNQIYSDLTHDKKINQVNTSDEEESVELFLKEVVSTYDSQIANSYLDSLMGVEPFCRYCSKIEKFKR</sequence>
<name>A0A7D7A0D2_9CLOT</name>
<dbReference type="Proteomes" id="UP000512286">
    <property type="component" value="Chromosome"/>
</dbReference>
<dbReference type="Gene3D" id="3.30.565.10">
    <property type="entry name" value="Histidine kinase-like ATPase, C-terminal domain"/>
    <property type="match status" value="1"/>
</dbReference>
<protein>
    <submittedName>
        <fullName evidence="1">ATP-binding protein</fullName>
    </submittedName>
</protein>
<dbReference type="Pfam" id="PF13589">
    <property type="entry name" value="HATPase_c_3"/>
    <property type="match status" value="1"/>
</dbReference>
<keyword evidence="1" id="KW-0547">Nucleotide-binding</keyword>
<dbReference type="KEGG" id="cint:HZF06_09475"/>
<proteinExistence type="predicted"/>
<dbReference type="EMBL" id="CP059378">
    <property type="protein sequence ID" value="QLY81794.1"/>
    <property type="molecule type" value="Genomic_DNA"/>
</dbReference>
<reference evidence="1 2" key="1">
    <citation type="submission" date="2020-07" db="EMBL/GenBank/DDBJ databases">
        <title>Electron transfer.</title>
        <authorList>
            <person name="Huang L."/>
            <person name="Liu X."/>
            <person name="Zhou S."/>
        </authorList>
    </citation>
    <scope>NUCLEOTIDE SEQUENCE [LARGE SCALE GENOMIC DNA]</scope>
    <source>
        <strain evidence="1 2">Lx1</strain>
    </source>
</reference>
<dbReference type="GO" id="GO:0005524">
    <property type="term" value="F:ATP binding"/>
    <property type="evidence" value="ECO:0007669"/>
    <property type="project" value="UniProtKB-KW"/>
</dbReference>
<dbReference type="AlphaFoldDB" id="A0A7D7A0D2"/>
<gene>
    <name evidence="1" type="ORF">HZF06_09475</name>
</gene>
<evidence type="ECO:0000313" key="1">
    <source>
        <dbReference type="EMBL" id="QLY81794.1"/>
    </source>
</evidence>
<accession>A0A7D7A0D2</accession>
<keyword evidence="1" id="KW-0067">ATP-binding</keyword>